<gene>
    <name evidence="5" type="ORF">HMPREF1043_0296</name>
</gene>
<organism evidence="5 6">
    <name type="scientific">Streptococcus anginosus subsp. whileyi CCUG 39159</name>
    <dbReference type="NCBI Taxonomy" id="1095729"/>
    <lineage>
        <taxon>Bacteria</taxon>
        <taxon>Bacillati</taxon>
        <taxon>Bacillota</taxon>
        <taxon>Bacilli</taxon>
        <taxon>Lactobacillales</taxon>
        <taxon>Streptococcaceae</taxon>
        <taxon>Streptococcus</taxon>
        <taxon>Streptococcus anginosus group</taxon>
    </lineage>
</organism>
<dbReference type="InterPro" id="IPR005877">
    <property type="entry name" value="YSIRK_signal_dom"/>
</dbReference>
<comment type="caution">
    <text evidence="5">The sequence shown here is derived from an EMBL/GenBank/DDBJ whole genome shotgun (WGS) entry which is preliminary data.</text>
</comment>
<evidence type="ECO:0000259" key="4">
    <source>
        <dbReference type="Pfam" id="PF17573"/>
    </source>
</evidence>
<feature type="non-terminal residue" evidence="5">
    <location>
        <position position="234"/>
    </location>
</feature>
<feature type="domain" description="GA-like" evidence="4">
    <location>
        <begin position="185"/>
        <end position="228"/>
    </location>
</feature>
<protein>
    <submittedName>
        <fullName evidence="5">Gram-positive signal peptide protein, YSIRK family</fullName>
    </submittedName>
</protein>
<dbReference type="NCBIfam" id="TIGR01168">
    <property type="entry name" value="YSIRK_signal"/>
    <property type="match status" value="1"/>
</dbReference>
<feature type="domain" description="GA-like" evidence="4">
    <location>
        <begin position="110"/>
        <end position="153"/>
    </location>
</feature>
<evidence type="ECO:0000256" key="2">
    <source>
        <dbReference type="SAM" id="Coils"/>
    </source>
</evidence>
<evidence type="ECO:0000313" key="6">
    <source>
        <dbReference type="Proteomes" id="UP000003245"/>
    </source>
</evidence>
<evidence type="ECO:0000256" key="1">
    <source>
        <dbReference type="ARBA" id="ARBA00022729"/>
    </source>
</evidence>
<feature type="coiled-coil region" evidence="2">
    <location>
        <begin position="38"/>
        <end position="65"/>
    </location>
</feature>
<evidence type="ECO:0000313" key="5">
    <source>
        <dbReference type="EMBL" id="EID22759.1"/>
    </source>
</evidence>
<dbReference type="AlphaFoldDB" id="I0SHA6"/>
<keyword evidence="6" id="KW-1185">Reference proteome</keyword>
<feature type="chain" id="PRO_5039593605" evidence="3">
    <location>
        <begin position="34"/>
        <end position="234"/>
    </location>
</feature>
<keyword evidence="1 3" id="KW-0732">Signal</keyword>
<feature type="signal peptide" evidence="3">
    <location>
        <begin position="1"/>
        <end position="33"/>
    </location>
</feature>
<dbReference type="InterPro" id="IPR009063">
    <property type="entry name" value="Ig/albumin-bd_sf"/>
</dbReference>
<sequence length="234" mass="25610">MENKKMKYYLRKSAFGLAAVSASVLVGVTTVSAQVTTRAQAAKLREEATQKISELEKTIDNKTQLDSVKKEIQNAVDRDKIQELSNQADQIVSAQAEKEALIKSEKKLADAWELEAAKDAALKELNQYGVSDYYKKLVNSAKTVAGVKKLQAQVVESAKKARVSEATDGLSGFLKSQTPAEDTIKSLELSEAKTLALREFDKYGVSDYYKKLVNSAKTVAGVKKLQAQVVESAK</sequence>
<dbReference type="SUPFAM" id="SSF46997">
    <property type="entry name" value="Bacterial immunoglobulin/albumin-binding domains"/>
    <property type="match status" value="2"/>
</dbReference>
<dbReference type="Proteomes" id="UP000003245">
    <property type="component" value="Unassembled WGS sequence"/>
</dbReference>
<keyword evidence="2" id="KW-0175">Coiled coil</keyword>
<proteinExistence type="predicted"/>
<evidence type="ECO:0000256" key="3">
    <source>
        <dbReference type="SAM" id="SignalP"/>
    </source>
</evidence>
<accession>I0SHA6</accession>
<dbReference type="EMBL" id="AICP01000032">
    <property type="protein sequence ID" value="EID22759.1"/>
    <property type="molecule type" value="Genomic_DNA"/>
</dbReference>
<dbReference type="RefSeq" id="WP_003035198.1">
    <property type="nucleotide sequence ID" value="NZ_AICP01000032.1"/>
</dbReference>
<dbReference type="Pfam" id="PF17573">
    <property type="entry name" value="GA-like"/>
    <property type="match status" value="2"/>
</dbReference>
<reference evidence="5 6" key="1">
    <citation type="submission" date="2012-01" db="EMBL/GenBank/DDBJ databases">
        <authorList>
            <person name="Harkins D.M."/>
            <person name="Madupu R."/>
            <person name="Durkin A.S."/>
            <person name="Torralba M."/>
            <person name="Methe B."/>
            <person name="Sutton G.G."/>
            <person name="Nelson K.E."/>
        </authorList>
    </citation>
    <scope>NUCLEOTIDE SEQUENCE [LARGE SCALE GENOMIC DNA]</scope>
    <source>
        <strain evidence="5 6">CCUG 39159</strain>
    </source>
</reference>
<dbReference type="InterPro" id="IPR035152">
    <property type="entry name" value="GA-like"/>
</dbReference>
<name>I0SHA6_STRAP</name>
<dbReference type="Gene3D" id="1.10.8.40">
    <property type="entry name" value="Albumin-binding domain"/>
    <property type="match status" value="2"/>
</dbReference>